<feature type="compositionally biased region" description="Basic and acidic residues" evidence="1">
    <location>
        <begin position="175"/>
        <end position="185"/>
    </location>
</feature>
<reference evidence="3" key="2">
    <citation type="submission" date="2015-01" db="EMBL/GenBank/DDBJ databases">
        <title>Evolutionary Origins and Diversification of the Mycorrhizal Mutualists.</title>
        <authorList>
            <consortium name="DOE Joint Genome Institute"/>
            <consortium name="Mycorrhizal Genomics Consortium"/>
            <person name="Kohler A."/>
            <person name="Kuo A."/>
            <person name="Nagy L.G."/>
            <person name="Floudas D."/>
            <person name="Copeland A."/>
            <person name="Barry K.W."/>
            <person name="Cichocki N."/>
            <person name="Veneault-Fourrey C."/>
            <person name="LaButti K."/>
            <person name="Lindquist E.A."/>
            <person name="Lipzen A."/>
            <person name="Lundell T."/>
            <person name="Morin E."/>
            <person name="Murat C."/>
            <person name="Riley R."/>
            <person name="Ohm R."/>
            <person name="Sun H."/>
            <person name="Tunlid A."/>
            <person name="Henrissat B."/>
            <person name="Grigoriev I.V."/>
            <person name="Hibbett D.S."/>
            <person name="Martin F."/>
        </authorList>
    </citation>
    <scope>NUCLEOTIDE SEQUENCE [LARGE SCALE GENOMIC DNA]</scope>
    <source>
        <strain evidence="3">ATCC 200175</strain>
    </source>
</reference>
<evidence type="ECO:0000313" key="3">
    <source>
        <dbReference type="Proteomes" id="UP000053647"/>
    </source>
</evidence>
<reference evidence="2 3" key="1">
    <citation type="submission" date="2014-06" db="EMBL/GenBank/DDBJ databases">
        <authorList>
            <consortium name="DOE Joint Genome Institute"/>
            <person name="Kuo A."/>
            <person name="Kohler A."/>
            <person name="Nagy L.G."/>
            <person name="Floudas D."/>
            <person name="Copeland A."/>
            <person name="Barry K.W."/>
            <person name="Cichocki N."/>
            <person name="Veneault-Fourrey C."/>
            <person name="LaButti K."/>
            <person name="Lindquist E.A."/>
            <person name="Lipzen A."/>
            <person name="Lundell T."/>
            <person name="Morin E."/>
            <person name="Murat C."/>
            <person name="Sun H."/>
            <person name="Tunlid A."/>
            <person name="Henrissat B."/>
            <person name="Grigoriev I.V."/>
            <person name="Hibbett D.S."/>
            <person name="Martin F."/>
            <person name="Nordberg H.P."/>
            <person name="Cantor M.N."/>
            <person name="Hua S.X."/>
        </authorList>
    </citation>
    <scope>NUCLEOTIDE SEQUENCE [LARGE SCALE GENOMIC DNA]</scope>
    <source>
        <strain evidence="2 3">ATCC 200175</strain>
    </source>
</reference>
<dbReference type="HOGENOM" id="CLU_1142883_0_0_1"/>
<gene>
    <name evidence="2" type="ORF">PAXINDRAFT_20755</name>
</gene>
<organism evidence="2 3">
    <name type="scientific">Paxillus involutus ATCC 200175</name>
    <dbReference type="NCBI Taxonomy" id="664439"/>
    <lineage>
        <taxon>Eukaryota</taxon>
        <taxon>Fungi</taxon>
        <taxon>Dikarya</taxon>
        <taxon>Basidiomycota</taxon>
        <taxon>Agaricomycotina</taxon>
        <taxon>Agaricomycetes</taxon>
        <taxon>Agaricomycetidae</taxon>
        <taxon>Boletales</taxon>
        <taxon>Paxilineae</taxon>
        <taxon>Paxillaceae</taxon>
        <taxon>Paxillus</taxon>
    </lineage>
</organism>
<dbReference type="Proteomes" id="UP000053647">
    <property type="component" value="Unassembled WGS sequence"/>
</dbReference>
<dbReference type="AlphaFoldDB" id="A0A0C9TCU9"/>
<proteinExistence type="predicted"/>
<dbReference type="OrthoDB" id="3543113at2759"/>
<feature type="region of interest" description="Disordered" evidence="1">
    <location>
        <begin position="169"/>
        <end position="189"/>
    </location>
</feature>
<name>A0A0C9TCU9_PAXIN</name>
<evidence type="ECO:0000313" key="2">
    <source>
        <dbReference type="EMBL" id="KIJ06027.1"/>
    </source>
</evidence>
<protein>
    <submittedName>
        <fullName evidence="2">Uncharacterized protein</fullName>
    </submittedName>
</protein>
<dbReference type="EMBL" id="KN820559">
    <property type="protein sequence ID" value="KIJ06027.1"/>
    <property type="molecule type" value="Genomic_DNA"/>
</dbReference>
<sequence>MNPPGGFPSNINLIVKLSLYNHGPGDNRGYSLDAASWHRSEFSLEREHRQAQRAFGNRRITTCLEEVYTFDIVDDGCGACYMTPNGVRGPLNFNHLRYLTLRNTGLVLDDHLLDDMTKGWPIMMLENLSVGSPRSIPYDTTLNGLVPFSTHWPDIATLDLRLDTREVPTPADNIHASRDESREGDSTAVRGPTGVASFLLNLFPWITLIRDDYHDSEQFVLWQKAVNTIKGTPGLDAPRAIPT</sequence>
<evidence type="ECO:0000256" key="1">
    <source>
        <dbReference type="SAM" id="MobiDB-lite"/>
    </source>
</evidence>
<accession>A0A0C9TCU9</accession>
<keyword evidence="3" id="KW-1185">Reference proteome</keyword>